<gene>
    <name evidence="1" type="ORF">FHX64_002727</name>
</gene>
<dbReference type="AlphaFoldDB" id="A0A7W5DTZ6"/>
<reference evidence="1 2" key="1">
    <citation type="submission" date="2020-08" db="EMBL/GenBank/DDBJ databases">
        <title>Genomic Encyclopedia of Type Strains, Phase IV (KMG-IV): sequencing the most valuable type-strain genomes for metagenomic binning, comparative biology and taxonomic classification.</title>
        <authorList>
            <person name="Goeker M."/>
        </authorList>
    </citation>
    <scope>NUCLEOTIDE SEQUENCE [LARGE SCALE GENOMIC DNA]</scope>
    <source>
        <strain evidence="1 2">DSM 27471</strain>
    </source>
</reference>
<dbReference type="Proteomes" id="UP000544222">
    <property type="component" value="Unassembled WGS sequence"/>
</dbReference>
<comment type="caution">
    <text evidence="1">The sequence shown here is derived from an EMBL/GenBank/DDBJ whole genome shotgun (WGS) entry which is preliminary data.</text>
</comment>
<sequence length="56" mass="6559">MKIHTRASPLSVLSLLRLRFPLHSLAYFLRRTIFFEAFASQEVLFNQQVIHQPVSC</sequence>
<evidence type="ECO:0000313" key="1">
    <source>
        <dbReference type="EMBL" id="MBB3188529.1"/>
    </source>
</evidence>
<proteinExistence type="predicted"/>
<evidence type="ECO:0000313" key="2">
    <source>
        <dbReference type="Proteomes" id="UP000544222"/>
    </source>
</evidence>
<name>A0A7W5DTZ6_9PORP</name>
<dbReference type="EMBL" id="JACHYB010000002">
    <property type="protein sequence ID" value="MBB3188529.1"/>
    <property type="molecule type" value="Genomic_DNA"/>
</dbReference>
<protein>
    <submittedName>
        <fullName evidence="1">Uncharacterized protein</fullName>
    </submittedName>
</protein>
<accession>A0A7W5DTZ6</accession>
<keyword evidence="2" id="KW-1185">Reference proteome</keyword>
<organism evidence="1 2">
    <name type="scientific">Microbacter margulisiae</name>
    <dbReference type="NCBI Taxonomy" id="1350067"/>
    <lineage>
        <taxon>Bacteria</taxon>
        <taxon>Pseudomonadati</taxon>
        <taxon>Bacteroidota</taxon>
        <taxon>Bacteroidia</taxon>
        <taxon>Bacteroidales</taxon>
        <taxon>Porphyromonadaceae</taxon>
        <taxon>Microbacter</taxon>
    </lineage>
</organism>